<evidence type="ECO:0000256" key="3">
    <source>
        <dbReference type="ARBA" id="ARBA00022840"/>
    </source>
</evidence>
<accession>A0ABY9Z0S4</accession>
<gene>
    <name evidence="6" type="ORF">P1P91_00845</name>
</gene>
<dbReference type="PANTHER" id="PTHR42781:SF4">
    <property type="entry name" value="SPERMIDINE_PUTRESCINE IMPORT ATP-BINDING PROTEIN POTA"/>
    <property type="match status" value="1"/>
</dbReference>
<sequence length="383" mass="42143">MTTLTADTLSNDATLLPDTPDTARDDAGPVASPASAAAPEYLRLEGLAKRFGETQVLSQIDAEIAKGEFVTLLGPSGCGKSTLLRAIAGLNQLDDGRIVVDDEEITALPPQRRGIGMVFQHYALFPNMRVSDNVAFGLRMQKVPQEERRRRIDEVLRLVELQAHANKFPHQLSGGQCQRVALARALVVEPRILLMDEPLSALDARIRGHLREQLRDIQQTLGLTTLFVTHDQEEALMMSDRIFLMHDGRILQQGAAEELYTRPSGRHAAGFMGHYNVLLGDQARPLLGDGFDSARVALRPEALYLQPMTEEAVGVELPVRPGPGCRGVIRRRQLLGNIVRYAVACAGVVLSVDALNRSSRHLLAEESEVLVVVDLDEVQEFEE</sequence>
<dbReference type="Proteomes" id="UP001301869">
    <property type="component" value="Chromosome"/>
</dbReference>
<dbReference type="InterPro" id="IPR027417">
    <property type="entry name" value="P-loop_NTPase"/>
</dbReference>
<evidence type="ECO:0000313" key="7">
    <source>
        <dbReference type="Proteomes" id="UP001301869"/>
    </source>
</evidence>
<keyword evidence="1" id="KW-0813">Transport</keyword>
<feature type="region of interest" description="Disordered" evidence="4">
    <location>
        <begin position="1"/>
        <end position="35"/>
    </location>
</feature>
<evidence type="ECO:0000256" key="4">
    <source>
        <dbReference type="SAM" id="MobiDB-lite"/>
    </source>
</evidence>
<protein>
    <submittedName>
        <fullName evidence="6">ABC transporter ATP-binding protein</fullName>
    </submittedName>
</protein>
<dbReference type="EMBL" id="CP119391">
    <property type="protein sequence ID" value="WNK20271.1"/>
    <property type="molecule type" value="Genomic_DNA"/>
</dbReference>
<dbReference type="SUPFAM" id="SSF52540">
    <property type="entry name" value="P-loop containing nucleoside triphosphate hydrolases"/>
    <property type="match status" value="1"/>
</dbReference>
<dbReference type="GO" id="GO:0005524">
    <property type="term" value="F:ATP binding"/>
    <property type="evidence" value="ECO:0007669"/>
    <property type="project" value="UniProtKB-KW"/>
</dbReference>
<dbReference type="PROSITE" id="PS00211">
    <property type="entry name" value="ABC_TRANSPORTER_1"/>
    <property type="match status" value="1"/>
</dbReference>
<evidence type="ECO:0000313" key="6">
    <source>
        <dbReference type="EMBL" id="WNK20271.1"/>
    </source>
</evidence>
<evidence type="ECO:0000256" key="1">
    <source>
        <dbReference type="ARBA" id="ARBA00022448"/>
    </source>
</evidence>
<proteinExistence type="predicted"/>
<name>A0ABY9Z0S4_9GAMM</name>
<dbReference type="Gene3D" id="3.40.50.300">
    <property type="entry name" value="P-loop containing nucleotide triphosphate hydrolases"/>
    <property type="match status" value="1"/>
</dbReference>
<dbReference type="SMART" id="SM00382">
    <property type="entry name" value="AAA"/>
    <property type="match status" value="1"/>
</dbReference>
<dbReference type="InterPro" id="IPR050093">
    <property type="entry name" value="ABC_SmlMolc_Importer"/>
</dbReference>
<dbReference type="InterPro" id="IPR017871">
    <property type="entry name" value="ABC_transporter-like_CS"/>
</dbReference>
<dbReference type="RefSeq" id="WP_311883874.1">
    <property type="nucleotide sequence ID" value="NZ_CP119391.1"/>
</dbReference>
<keyword evidence="2" id="KW-0547">Nucleotide-binding</keyword>
<dbReference type="PANTHER" id="PTHR42781">
    <property type="entry name" value="SPERMIDINE/PUTRESCINE IMPORT ATP-BINDING PROTEIN POTA"/>
    <property type="match status" value="1"/>
</dbReference>
<feature type="compositionally biased region" description="Polar residues" evidence="4">
    <location>
        <begin position="1"/>
        <end position="13"/>
    </location>
</feature>
<dbReference type="InterPro" id="IPR003593">
    <property type="entry name" value="AAA+_ATPase"/>
</dbReference>
<keyword evidence="7" id="KW-1185">Reference proteome</keyword>
<dbReference type="PROSITE" id="PS50893">
    <property type="entry name" value="ABC_TRANSPORTER_2"/>
    <property type="match status" value="1"/>
</dbReference>
<feature type="domain" description="ABC transporter" evidence="5">
    <location>
        <begin position="42"/>
        <end position="272"/>
    </location>
</feature>
<evidence type="ECO:0000259" key="5">
    <source>
        <dbReference type="PROSITE" id="PS50893"/>
    </source>
</evidence>
<evidence type="ECO:0000256" key="2">
    <source>
        <dbReference type="ARBA" id="ARBA00022741"/>
    </source>
</evidence>
<organism evidence="6 7">
    <name type="scientific">Halomonas piscis</name>
    <dbReference type="NCBI Taxonomy" id="3031727"/>
    <lineage>
        <taxon>Bacteria</taxon>
        <taxon>Pseudomonadati</taxon>
        <taxon>Pseudomonadota</taxon>
        <taxon>Gammaproteobacteria</taxon>
        <taxon>Oceanospirillales</taxon>
        <taxon>Halomonadaceae</taxon>
        <taxon>Halomonas</taxon>
    </lineage>
</organism>
<reference evidence="6 7" key="1">
    <citation type="submission" date="2023-03" db="EMBL/GenBank/DDBJ databases">
        <title>Halomonas sp. nov., isolated from Korean tranditional fermented seafood 'Jeotgal'.</title>
        <authorList>
            <person name="Kim B."/>
            <person name="Shin N.-R."/>
        </authorList>
    </citation>
    <scope>NUCLEOTIDE SEQUENCE [LARGE SCALE GENOMIC DNA]</scope>
    <source>
        <strain evidence="6 7">SG2L-4</strain>
    </source>
</reference>
<dbReference type="InterPro" id="IPR003439">
    <property type="entry name" value="ABC_transporter-like_ATP-bd"/>
</dbReference>
<keyword evidence="3 6" id="KW-0067">ATP-binding</keyword>
<dbReference type="Pfam" id="PF00005">
    <property type="entry name" value="ABC_tran"/>
    <property type="match status" value="1"/>
</dbReference>